<dbReference type="GO" id="GO:0051536">
    <property type="term" value="F:iron-sulfur cluster binding"/>
    <property type="evidence" value="ECO:0007669"/>
    <property type="project" value="UniProtKB-KW"/>
</dbReference>
<keyword evidence="2" id="KW-0479">Metal-binding</keyword>
<proteinExistence type="predicted"/>
<evidence type="ECO:0000256" key="4">
    <source>
        <dbReference type="ARBA" id="ARBA00023014"/>
    </source>
</evidence>
<dbReference type="EMBL" id="CP000493">
    <property type="protein sequence ID" value="ABM80668.1"/>
    <property type="molecule type" value="Genomic_DNA"/>
</dbReference>
<evidence type="ECO:0000259" key="5">
    <source>
        <dbReference type="PROSITE" id="PS51918"/>
    </source>
</evidence>
<name>A2BL07_HYPBU</name>
<accession>A2BL07</accession>
<evidence type="ECO:0000256" key="2">
    <source>
        <dbReference type="ARBA" id="ARBA00022723"/>
    </source>
</evidence>
<dbReference type="Gene3D" id="1.10.150.320">
    <property type="entry name" value="Photosystem II 12 kDa extrinsic protein"/>
    <property type="match status" value="1"/>
</dbReference>
<dbReference type="GO" id="GO:0006281">
    <property type="term" value="P:DNA repair"/>
    <property type="evidence" value="ECO:0007669"/>
    <property type="project" value="InterPro"/>
</dbReference>
<dbReference type="Proteomes" id="UP000002593">
    <property type="component" value="Chromosome"/>
</dbReference>
<dbReference type="eggNOG" id="arCOG00661">
    <property type="taxonomic scope" value="Archaea"/>
</dbReference>
<protein>
    <submittedName>
        <fullName evidence="6">Conserved archaeal protein</fullName>
    </submittedName>
</protein>
<dbReference type="GO" id="GO:0003677">
    <property type="term" value="F:DNA binding"/>
    <property type="evidence" value="ECO:0007669"/>
    <property type="project" value="InterPro"/>
</dbReference>
<dbReference type="InterPro" id="IPR007197">
    <property type="entry name" value="rSAM"/>
</dbReference>
<sequence length="273" mass="30827">MFLSSGFYGDPERVVEDLLSVVWELRRRGYSGYIHVRLMPGTPPSLIREALRLADRVGLNLEAPSPTQFAEIAPSKGSWSLDLLSKLLYAARVAGSPQRVDTQLVVGASGESDLDILRLAEGLAASGVGIMHFSPYTPVPGTPLAEKIRRPTPMWRIRQLYEAWMLLSRYGFKLGDFEPLLDEQGNIPPDTARLKDRLAWAHPEWYPVDPTTAKFRELLRVPGIGPRTARRIVEFREKGELTLERLRNILGPRWKRAQRYLDTSKLSGAKRLV</sequence>
<evidence type="ECO:0000313" key="7">
    <source>
        <dbReference type="Proteomes" id="UP000002593"/>
    </source>
</evidence>
<evidence type="ECO:0000256" key="1">
    <source>
        <dbReference type="ARBA" id="ARBA00022691"/>
    </source>
</evidence>
<dbReference type="InterPro" id="IPR003583">
    <property type="entry name" value="Hlx-hairpin-Hlx_DNA-bd_motif"/>
</dbReference>
<keyword evidence="4" id="KW-0411">Iron-sulfur</keyword>
<dbReference type="SMART" id="SM00278">
    <property type="entry name" value="HhH1"/>
    <property type="match status" value="1"/>
</dbReference>
<organism evidence="6 7">
    <name type="scientific">Hyperthermus butylicus (strain DSM 5456 / JCM 9403 / PLM1-5)</name>
    <dbReference type="NCBI Taxonomy" id="415426"/>
    <lineage>
        <taxon>Archaea</taxon>
        <taxon>Thermoproteota</taxon>
        <taxon>Thermoprotei</taxon>
        <taxon>Desulfurococcales</taxon>
        <taxon>Pyrodictiaceae</taxon>
        <taxon>Hyperthermus</taxon>
    </lineage>
</organism>
<dbReference type="Pfam" id="PF12836">
    <property type="entry name" value="HHH_3"/>
    <property type="match status" value="1"/>
</dbReference>
<reference evidence="6 7" key="1">
    <citation type="journal article" date="2007" name="Archaea">
        <title>The genome of Hyperthermus butylicus: a sulfur-reducing, peptide fermenting, neutrophilic Crenarchaeote growing up to 108 degrees C.</title>
        <authorList>
            <person name="Brugger K."/>
            <person name="Chen L."/>
            <person name="Stark M."/>
            <person name="Zibat A."/>
            <person name="Redder P."/>
            <person name="Ruepp A."/>
            <person name="Awayez M."/>
            <person name="She Q."/>
            <person name="Garrett R.A."/>
            <person name="Klenk H.P."/>
        </authorList>
    </citation>
    <scope>NUCLEOTIDE SEQUENCE [LARGE SCALE GENOMIC DNA]</scope>
    <source>
        <strain evidence="7">DSM 5456 / JCM 9403 / PLM1-5</strain>
    </source>
</reference>
<keyword evidence="7" id="KW-1185">Reference proteome</keyword>
<keyword evidence="1" id="KW-0949">S-adenosyl-L-methionine</keyword>
<dbReference type="GO" id="GO:0003824">
    <property type="term" value="F:catalytic activity"/>
    <property type="evidence" value="ECO:0007669"/>
    <property type="project" value="InterPro"/>
</dbReference>
<evidence type="ECO:0000256" key="3">
    <source>
        <dbReference type="ARBA" id="ARBA00023004"/>
    </source>
</evidence>
<keyword evidence="3" id="KW-0408">Iron</keyword>
<gene>
    <name evidence="6" type="ordered locus">Hbut_0815</name>
</gene>
<evidence type="ECO:0000313" key="6">
    <source>
        <dbReference type="EMBL" id="ABM80668.1"/>
    </source>
</evidence>
<dbReference type="PROSITE" id="PS51918">
    <property type="entry name" value="RADICAL_SAM"/>
    <property type="match status" value="1"/>
</dbReference>
<dbReference type="InterPro" id="IPR010994">
    <property type="entry name" value="RuvA_2-like"/>
</dbReference>
<dbReference type="Gene3D" id="3.20.20.70">
    <property type="entry name" value="Aldolase class I"/>
    <property type="match status" value="1"/>
</dbReference>
<dbReference type="SUPFAM" id="SSF102114">
    <property type="entry name" value="Radical SAM enzymes"/>
    <property type="match status" value="1"/>
</dbReference>
<dbReference type="SUPFAM" id="SSF47781">
    <property type="entry name" value="RuvA domain 2-like"/>
    <property type="match status" value="1"/>
</dbReference>
<dbReference type="GO" id="GO:0046872">
    <property type="term" value="F:metal ion binding"/>
    <property type="evidence" value="ECO:0007669"/>
    <property type="project" value="UniProtKB-KW"/>
</dbReference>
<dbReference type="InterPro" id="IPR013785">
    <property type="entry name" value="Aldolase_TIM"/>
</dbReference>
<dbReference type="InterPro" id="IPR058240">
    <property type="entry name" value="rSAM_sf"/>
</dbReference>
<dbReference type="KEGG" id="hbu:Hbut_0815"/>
<dbReference type="HOGENOM" id="CLU_033784_1_0_2"/>
<feature type="domain" description="Radical SAM core" evidence="5">
    <location>
        <begin position="1"/>
        <end position="178"/>
    </location>
</feature>
<dbReference type="AlphaFoldDB" id="A2BL07"/>
<dbReference type="EnsemblBacteria" id="ABM80668">
    <property type="protein sequence ID" value="ABM80668"/>
    <property type="gene ID" value="Hbut_0815"/>
</dbReference>